<evidence type="ECO:0000313" key="2">
    <source>
        <dbReference type="EMBL" id="CAG19724.1"/>
    </source>
</evidence>
<dbReference type="eggNOG" id="ENOG502ZAMX">
    <property type="taxonomic scope" value="Bacteria"/>
</dbReference>
<dbReference type="Pfam" id="PF13271">
    <property type="entry name" value="DUF4062"/>
    <property type="match status" value="1"/>
</dbReference>
<feature type="domain" description="DUF4062" evidence="1">
    <location>
        <begin position="5"/>
        <end position="90"/>
    </location>
</feature>
<name>Q6LSK2_PHOPR</name>
<dbReference type="EMBL" id="CR378667">
    <property type="protein sequence ID" value="CAG19724.1"/>
    <property type="molecule type" value="Genomic_DNA"/>
</dbReference>
<protein>
    <recommendedName>
        <fullName evidence="1">DUF4062 domain-containing protein</fullName>
    </recommendedName>
</protein>
<organism evidence="2 3">
    <name type="scientific">Photobacterium profundum (strain SS9)</name>
    <dbReference type="NCBI Taxonomy" id="298386"/>
    <lineage>
        <taxon>Bacteria</taxon>
        <taxon>Pseudomonadati</taxon>
        <taxon>Pseudomonadota</taxon>
        <taxon>Gammaproteobacteria</taxon>
        <taxon>Vibrionales</taxon>
        <taxon>Vibrionaceae</taxon>
        <taxon>Photobacterium</taxon>
    </lineage>
</organism>
<keyword evidence="3" id="KW-1185">Reference proteome</keyword>
<dbReference type="AlphaFoldDB" id="Q6LSK2"/>
<accession>Q6LSK2</accession>
<proteinExistence type="predicted"/>
<dbReference type="HOGENOM" id="CLU_067315_0_0_6"/>
<gene>
    <name evidence="2" type="ordered locus">PBPRA1313</name>
</gene>
<dbReference type="RefSeq" id="WP_011218053.1">
    <property type="nucleotide sequence ID" value="NC_006370.1"/>
</dbReference>
<reference evidence="3" key="1">
    <citation type="journal article" date="2005" name="Science">
        <title>Life at depth: Photobacterium profundum genome sequence and expression analysis.</title>
        <authorList>
            <person name="Vezzi A."/>
            <person name="Campanaro S."/>
            <person name="D'Angelo M."/>
            <person name="Simonato F."/>
            <person name="Vitulo N."/>
            <person name="Lauro F.M."/>
            <person name="Cestaro A."/>
            <person name="Malacrida G."/>
            <person name="Simionati B."/>
            <person name="Cannata N."/>
            <person name="Romualdi C."/>
            <person name="Bartlett D.H."/>
            <person name="Valle G."/>
        </authorList>
    </citation>
    <scope>NUCLEOTIDE SEQUENCE [LARGE SCALE GENOMIC DNA]</scope>
    <source>
        <strain evidence="3">ATCC BAA-1253 / SS9</strain>
    </source>
</reference>
<dbReference type="KEGG" id="ppr:PBPRA1313"/>
<dbReference type="Proteomes" id="UP000000593">
    <property type="component" value="Chromosome 1"/>
</dbReference>
<dbReference type="STRING" id="298386.PBPRA1313"/>
<sequence>MAVPRVFISSTCYDLKHIRESLKYFVKNIGYDPVLSDEGDVFYNPHSHTHDACLDEVSNCQIFVLIIGGRYGGIHANSTESITNEEYRIAVSNNIPVFTMVDASVSADHYLYQMNGKNTLIDRDKVTYPASDNVKIFHFINEVRKKSFNNAIFPFRNFLDIETYLKKQWAGMLFDFLLRAKNEGQTAITNKLLSDLSQASRKTEELVKFVYSKLDEANAETVINSVSEKVNAEKFVSLVLGMTGGSTLNSTDIERLLKIPVDKTWYEYLIESSDFEEDEQYDIEEDVVYRSLWSPSINNYRMVLSKTDDSNIMEDINNEDFEESFNSLKRLDRDTQKEILSKLL</sequence>
<evidence type="ECO:0000313" key="3">
    <source>
        <dbReference type="Proteomes" id="UP000000593"/>
    </source>
</evidence>
<evidence type="ECO:0000259" key="1">
    <source>
        <dbReference type="Pfam" id="PF13271"/>
    </source>
</evidence>
<dbReference type="InterPro" id="IPR025139">
    <property type="entry name" value="DUF4062"/>
</dbReference>